<dbReference type="Pfam" id="PF06054">
    <property type="entry name" value="CoiA_nuc"/>
    <property type="match status" value="1"/>
</dbReference>
<dbReference type="Proteomes" id="UP000639294">
    <property type="component" value="Unassembled WGS sequence"/>
</dbReference>
<reference evidence="2 3" key="1">
    <citation type="submission" date="2020-10" db="EMBL/GenBank/DDBJ databases">
        <title>Genome sequences of Pseudomonas isolates.</title>
        <authorList>
            <person name="Wessels L."/>
            <person name="Reich F."/>
            <person name="Hammerl J."/>
        </authorList>
    </citation>
    <scope>NUCLEOTIDE SEQUENCE [LARGE SCALE GENOMIC DNA]</scope>
    <source>
        <strain evidence="2 3">20-MO00628-0</strain>
    </source>
</reference>
<name>A0ABS0FW80_9PSED</name>
<gene>
    <name evidence="2" type="ORF">IRZ77_03375</name>
</gene>
<protein>
    <recommendedName>
        <fullName evidence="1">Competence protein CoiA nuclease-like domain-containing protein</fullName>
    </recommendedName>
</protein>
<dbReference type="InterPro" id="IPR010330">
    <property type="entry name" value="CoiA_nuc"/>
</dbReference>
<dbReference type="EMBL" id="JADLJS010000003">
    <property type="protein sequence ID" value="MBF8644601.1"/>
    <property type="molecule type" value="Genomic_DNA"/>
</dbReference>
<sequence length="245" mass="28338">MPSYANAPRNRISTVLPDALNRNEEPVWAGEFSHEEWEGLKARSLTDAFAFKMACCNARAVLKTSINGLQFFAHYSDECATAPETVWHIEGKDLVFGALKFFGVKPRSEVPGGTAKDRWKADIYFEIGERKIAIELQRSYQHLRDYVRRQERYARYGVECYWLVRPEAARSLMKSIMNKRWKEEFERKMPPFGHMINTTSAFYFGILTPDKEMSIVSPGLALNHLEFLAHVINNDVHWNGLQWSV</sequence>
<evidence type="ECO:0000259" key="1">
    <source>
        <dbReference type="Pfam" id="PF06054"/>
    </source>
</evidence>
<comment type="caution">
    <text evidence="2">The sequence shown here is derived from an EMBL/GenBank/DDBJ whole genome shotgun (WGS) entry which is preliminary data.</text>
</comment>
<accession>A0ABS0FW80</accession>
<proteinExistence type="predicted"/>
<feature type="domain" description="Competence protein CoiA nuclease-like" evidence="1">
    <location>
        <begin position="84"/>
        <end position="189"/>
    </location>
</feature>
<evidence type="ECO:0000313" key="3">
    <source>
        <dbReference type="Proteomes" id="UP000639294"/>
    </source>
</evidence>
<evidence type="ECO:0000313" key="2">
    <source>
        <dbReference type="EMBL" id="MBF8644601.1"/>
    </source>
</evidence>
<keyword evidence="3" id="KW-1185">Reference proteome</keyword>
<organism evidence="2 3">
    <name type="scientific">Pseudomonas pudica</name>
    <dbReference type="NCBI Taxonomy" id="272772"/>
    <lineage>
        <taxon>Bacteria</taxon>
        <taxon>Pseudomonadati</taxon>
        <taxon>Pseudomonadota</taxon>
        <taxon>Gammaproteobacteria</taxon>
        <taxon>Pseudomonadales</taxon>
        <taxon>Pseudomonadaceae</taxon>
        <taxon>Pseudomonas</taxon>
    </lineage>
</organism>